<dbReference type="InterPro" id="IPR027417">
    <property type="entry name" value="P-loop_NTPase"/>
</dbReference>
<comment type="subcellular location">
    <subcellularLocation>
        <location evidence="1">Cell membrane</location>
        <topology evidence="1">Peripheral membrane protein</topology>
    </subcellularLocation>
</comment>
<dbReference type="Proteomes" id="UP000549113">
    <property type="component" value="Unassembled WGS sequence"/>
</dbReference>
<dbReference type="AlphaFoldDB" id="A0AA40SLF1"/>
<dbReference type="GO" id="GO:0046677">
    <property type="term" value="P:response to antibiotic"/>
    <property type="evidence" value="ECO:0007669"/>
    <property type="project" value="UniProtKB-KW"/>
</dbReference>
<organism evidence="7 8">
    <name type="scientific">Microbacterium invictum</name>
    <dbReference type="NCBI Taxonomy" id="515415"/>
    <lineage>
        <taxon>Bacteria</taxon>
        <taxon>Bacillati</taxon>
        <taxon>Actinomycetota</taxon>
        <taxon>Actinomycetes</taxon>
        <taxon>Micrococcales</taxon>
        <taxon>Microbacteriaceae</taxon>
        <taxon>Microbacterium</taxon>
    </lineage>
</organism>
<keyword evidence="3" id="KW-0547">Nucleotide-binding</keyword>
<dbReference type="SUPFAM" id="SSF52540">
    <property type="entry name" value="P-loop containing nucleoside triphosphate hydrolases"/>
    <property type="match status" value="1"/>
</dbReference>
<dbReference type="InterPro" id="IPR003593">
    <property type="entry name" value="AAA+_ATPase"/>
</dbReference>
<evidence type="ECO:0000313" key="7">
    <source>
        <dbReference type="EMBL" id="MBB4138264.1"/>
    </source>
</evidence>
<evidence type="ECO:0000256" key="2">
    <source>
        <dbReference type="ARBA" id="ARBA00022448"/>
    </source>
</evidence>
<dbReference type="SMART" id="SM00382">
    <property type="entry name" value="AAA"/>
    <property type="match status" value="1"/>
</dbReference>
<feature type="domain" description="ABC transporter" evidence="6">
    <location>
        <begin position="5"/>
        <end position="235"/>
    </location>
</feature>
<evidence type="ECO:0000313" key="8">
    <source>
        <dbReference type="Proteomes" id="UP000549113"/>
    </source>
</evidence>
<keyword evidence="5" id="KW-0046">Antibiotic resistance</keyword>
<accession>A0AA40SLF1</accession>
<dbReference type="InterPro" id="IPR050763">
    <property type="entry name" value="ABC_transporter_ATP-binding"/>
</dbReference>
<dbReference type="InterPro" id="IPR003439">
    <property type="entry name" value="ABC_transporter-like_ATP-bd"/>
</dbReference>
<keyword evidence="2" id="KW-0813">Transport</keyword>
<sequence length="298" mass="31634">MDAAIDVRGLRKSYGPHTVLDRLDMTVSRGEVFALLGQNGAGKSTTINILTTLESADGGTAVICGDDVARAPGRVKQRISLTGQSAAVDDVLTGTENLVMMGRLRGLSTRSARRRASELLEQFDLADAARGRVGTYSGGMRRRLDLALSFVATPEVLFLDEPTTGLDTRSRRELWNVIRALAGGGTTVFLTTQYLEEADQLADRIAVLHGGRIVAEGTATELKARVGGETLEVHGEDGEVHAVHPTDGTAAGIRSVLSSLSPDSAAAQITLRRPTLDDVFLALTGDAPTPDTRMKEIA</sequence>
<evidence type="ECO:0000256" key="5">
    <source>
        <dbReference type="ARBA" id="ARBA00023251"/>
    </source>
</evidence>
<dbReference type="Gene3D" id="3.40.50.300">
    <property type="entry name" value="P-loop containing nucleotide triphosphate hydrolases"/>
    <property type="match status" value="1"/>
</dbReference>
<keyword evidence="4 7" id="KW-0067">ATP-binding</keyword>
<evidence type="ECO:0000259" key="6">
    <source>
        <dbReference type="PROSITE" id="PS50893"/>
    </source>
</evidence>
<evidence type="ECO:0000256" key="4">
    <source>
        <dbReference type="ARBA" id="ARBA00022840"/>
    </source>
</evidence>
<reference evidence="7 8" key="1">
    <citation type="submission" date="2020-08" db="EMBL/GenBank/DDBJ databases">
        <title>Sequencing the genomes of 1000 actinobacteria strains.</title>
        <authorList>
            <person name="Klenk H.-P."/>
        </authorList>
    </citation>
    <scope>NUCLEOTIDE SEQUENCE [LARGE SCALE GENOMIC DNA]</scope>
    <source>
        <strain evidence="7 8">DSM 19600</strain>
    </source>
</reference>
<dbReference type="GO" id="GO:0005886">
    <property type="term" value="C:plasma membrane"/>
    <property type="evidence" value="ECO:0007669"/>
    <property type="project" value="UniProtKB-SubCell"/>
</dbReference>
<evidence type="ECO:0000256" key="3">
    <source>
        <dbReference type="ARBA" id="ARBA00022741"/>
    </source>
</evidence>
<evidence type="ECO:0000256" key="1">
    <source>
        <dbReference type="ARBA" id="ARBA00004202"/>
    </source>
</evidence>
<dbReference type="PROSITE" id="PS50893">
    <property type="entry name" value="ABC_TRANSPORTER_2"/>
    <property type="match status" value="1"/>
</dbReference>
<dbReference type="PROSITE" id="PS00211">
    <property type="entry name" value="ABC_TRANSPORTER_1"/>
    <property type="match status" value="1"/>
</dbReference>
<dbReference type="RefSeq" id="WP_183497879.1">
    <property type="nucleotide sequence ID" value="NZ_BAABCO010000003.1"/>
</dbReference>
<protein>
    <submittedName>
        <fullName evidence="7">ABC-2 type transport system ATP-binding protein</fullName>
    </submittedName>
</protein>
<dbReference type="Pfam" id="PF00005">
    <property type="entry name" value="ABC_tran"/>
    <property type="match status" value="1"/>
</dbReference>
<comment type="caution">
    <text evidence="7">The sequence shown here is derived from an EMBL/GenBank/DDBJ whole genome shotgun (WGS) entry which is preliminary data.</text>
</comment>
<dbReference type="GO" id="GO:0005524">
    <property type="term" value="F:ATP binding"/>
    <property type="evidence" value="ECO:0007669"/>
    <property type="project" value="UniProtKB-KW"/>
</dbReference>
<name>A0AA40SLF1_9MICO</name>
<dbReference type="PANTHER" id="PTHR42711">
    <property type="entry name" value="ABC TRANSPORTER ATP-BINDING PROTEIN"/>
    <property type="match status" value="1"/>
</dbReference>
<dbReference type="PANTHER" id="PTHR42711:SF19">
    <property type="entry name" value="DOXORUBICIN RESISTANCE ATP-BINDING PROTEIN DRRA"/>
    <property type="match status" value="1"/>
</dbReference>
<keyword evidence="8" id="KW-1185">Reference proteome</keyword>
<dbReference type="InterPro" id="IPR017871">
    <property type="entry name" value="ABC_transporter-like_CS"/>
</dbReference>
<dbReference type="EMBL" id="JACIFH010000001">
    <property type="protein sequence ID" value="MBB4138264.1"/>
    <property type="molecule type" value="Genomic_DNA"/>
</dbReference>
<proteinExistence type="predicted"/>
<dbReference type="GO" id="GO:0016887">
    <property type="term" value="F:ATP hydrolysis activity"/>
    <property type="evidence" value="ECO:0007669"/>
    <property type="project" value="InterPro"/>
</dbReference>
<gene>
    <name evidence="7" type="ORF">BKA10_000058</name>
</gene>